<keyword evidence="4" id="KW-0813">Transport</keyword>
<evidence type="ECO:0000256" key="3">
    <source>
        <dbReference type="ARBA" id="ARBA00009466"/>
    </source>
</evidence>
<evidence type="ECO:0000259" key="10">
    <source>
        <dbReference type="Pfam" id="PF08389"/>
    </source>
</evidence>
<feature type="domain" description="Importin N-terminal" evidence="9">
    <location>
        <begin position="146"/>
        <end position="208"/>
    </location>
</feature>
<dbReference type="PANTHER" id="PTHR21452:SF4">
    <property type="entry name" value="EXPORTIN-6"/>
    <property type="match status" value="1"/>
</dbReference>
<keyword evidence="7" id="KW-0539">Nucleus</keyword>
<dbReference type="GO" id="GO:0005737">
    <property type="term" value="C:cytoplasm"/>
    <property type="evidence" value="ECO:0007669"/>
    <property type="project" value="UniProtKB-SubCell"/>
</dbReference>
<dbReference type="FunCoup" id="E9H216">
    <property type="interactions" value="1658"/>
</dbReference>
<dbReference type="InParanoid" id="E9H216"/>
<sequence>MAAQHLDMQHQLVVDEEQVIARSWTGAICRGTWGRNPVPVRIISMTDIRDNFLNHFSPAFVHENVLRVYWHAICPQNIHRYFVLERFDFTLSQYCSQVPESVEVIPRDIDALRQMDGSSSSLATLELYVNELFSGNANKEQIEKIHQALDNFSRQKGAWKDALYFLSQTTNPQTAMYSLTVLEGVITKGWTGLSNGEQVELRTTLYHWLLEKHQFAPYFIRNKAVQLVVHIARSDWPQKYPDFFSDVLMQVSSSSSSSTILGLLFLQTTSEELGTPRDGLLSSRKAELKQRLLQLIPQILAILTGLLQSIWEKRAHSITSTPPPSPTNPLPPESSSPHHQNLSTGNNSCSQSLNSEAEPVARLVLQCLTHFFTWIPLSSHVTPQLMELIFRFVGMGTEELQPMMSTSNELSVPVVALGTVNEILYKNCVPAEFENFVVLLFNNCCIILHHFVNNLNKVHLPQQPRPQFLEKLVELVHLLVSNHLRRLEGRLLPQFSVPQFLSLFFSFTFEQADWGRYASCLDTWQVFLNYVKQSSNINGSQPVFNGDSLASRYQDSLVTLSEHVLRKTLFASNITQLEELDDEAIDGNMETERQKIQHQSIEIFVTAGELVRNQTLSLLNEPFQRCTSAYLSLTSLSTTNNNIVRIESKDQLKEMLVLFKDLAMLIQLVGRLSELHTGPDYCTHFEVGKSLVQKLVDLASYGSVVSNLNFVGIPADELKSTLSLVHAHVLSSLQAWCHWISMWAHGDGPKEPVNSLVSALVASAIDVFSPSWCNMRATAGSVKENNREKVYQAGLQLLSSVVNVIRTADLWTCPSWMEVFHSVYEISYLPPAIHRELMRCVLGSAIVTWRNCNTEEQHWEERQSRLQLTLDRATQATRILVQELGREPLTPFLVQGKSVVISTLALLTDLAGLVRDETTASKAALFSVLGPWIEPTLILLSYYIHDSEVTESVFRDGIASQFISTLLNVLTNGSHELLREEIGLAIYAMASPDFEAFFQQLLPDYLLSCQGIEDYQRIALKSSFTNDTDLPSFTQNVHRLTNDLRCFRSTNISSASLYQC</sequence>
<accession>E9H216</accession>
<evidence type="ECO:0000256" key="4">
    <source>
        <dbReference type="ARBA" id="ARBA00022448"/>
    </source>
</evidence>
<evidence type="ECO:0000259" key="9">
    <source>
        <dbReference type="Pfam" id="PF03810"/>
    </source>
</evidence>
<evidence type="ECO:0000256" key="6">
    <source>
        <dbReference type="ARBA" id="ARBA00022927"/>
    </source>
</evidence>
<dbReference type="GO" id="GO:0005049">
    <property type="term" value="F:nuclear export signal receptor activity"/>
    <property type="evidence" value="ECO:0007669"/>
    <property type="project" value="InterPro"/>
</dbReference>
<dbReference type="InterPro" id="IPR001494">
    <property type="entry name" value="Importin-beta_N"/>
</dbReference>
<dbReference type="OrthoDB" id="10261013at2759"/>
<dbReference type="STRING" id="6669.E9H216"/>
<evidence type="ECO:0000256" key="2">
    <source>
        <dbReference type="ARBA" id="ARBA00004496"/>
    </source>
</evidence>
<dbReference type="Gene3D" id="1.25.10.10">
    <property type="entry name" value="Leucine-rich Repeat Variant"/>
    <property type="match status" value="1"/>
</dbReference>
<dbReference type="InterPro" id="IPR040016">
    <property type="entry name" value="XPO6"/>
</dbReference>
<dbReference type="GO" id="GO:0006611">
    <property type="term" value="P:protein export from nucleus"/>
    <property type="evidence" value="ECO:0000318"/>
    <property type="project" value="GO_Central"/>
</dbReference>
<dbReference type="OMA" id="TIMEVHI"/>
<dbReference type="InterPro" id="IPR016024">
    <property type="entry name" value="ARM-type_fold"/>
</dbReference>
<evidence type="ECO:0000256" key="5">
    <source>
        <dbReference type="ARBA" id="ARBA00022490"/>
    </source>
</evidence>
<dbReference type="GO" id="GO:0005634">
    <property type="term" value="C:nucleus"/>
    <property type="evidence" value="ECO:0007669"/>
    <property type="project" value="UniProtKB-SubCell"/>
</dbReference>
<evidence type="ECO:0000313" key="12">
    <source>
        <dbReference type="Proteomes" id="UP000000305"/>
    </source>
</evidence>
<keyword evidence="12" id="KW-1185">Reference proteome</keyword>
<feature type="region of interest" description="Disordered" evidence="8">
    <location>
        <begin position="317"/>
        <end position="351"/>
    </location>
</feature>
<dbReference type="EMBL" id="GL732584">
    <property type="protein sequence ID" value="EFX74266.1"/>
    <property type="molecule type" value="Genomic_DNA"/>
</dbReference>
<protein>
    <recommendedName>
        <fullName evidence="13">Importin N-terminal domain-containing protein</fullName>
    </recommendedName>
</protein>
<feature type="compositionally biased region" description="Pro residues" evidence="8">
    <location>
        <begin position="321"/>
        <end position="334"/>
    </location>
</feature>
<dbReference type="KEGG" id="dpx:DAPPUDRAFT_324545"/>
<evidence type="ECO:0000256" key="7">
    <source>
        <dbReference type="ARBA" id="ARBA00023242"/>
    </source>
</evidence>
<reference evidence="11 12" key="1">
    <citation type="journal article" date="2011" name="Science">
        <title>The ecoresponsive genome of Daphnia pulex.</title>
        <authorList>
            <person name="Colbourne J.K."/>
            <person name="Pfrender M.E."/>
            <person name="Gilbert D."/>
            <person name="Thomas W.K."/>
            <person name="Tucker A."/>
            <person name="Oakley T.H."/>
            <person name="Tokishita S."/>
            <person name="Aerts A."/>
            <person name="Arnold G.J."/>
            <person name="Basu M.K."/>
            <person name="Bauer D.J."/>
            <person name="Caceres C.E."/>
            <person name="Carmel L."/>
            <person name="Casola C."/>
            <person name="Choi J.H."/>
            <person name="Detter J.C."/>
            <person name="Dong Q."/>
            <person name="Dusheyko S."/>
            <person name="Eads B.D."/>
            <person name="Frohlich T."/>
            <person name="Geiler-Samerotte K.A."/>
            <person name="Gerlach D."/>
            <person name="Hatcher P."/>
            <person name="Jogdeo S."/>
            <person name="Krijgsveld J."/>
            <person name="Kriventseva E.V."/>
            <person name="Kultz D."/>
            <person name="Laforsch C."/>
            <person name="Lindquist E."/>
            <person name="Lopez J."/>
            <person name="Manak J.R."/>
            <person name="Muller J."/>
            <person name="Pangilinan J."/>
            <person name="Patwardhan R.P."/>
            <person name="Pitluck S."/>
            <person name="Pritham E.J."/>
            <person name="Rechtsteiner A."/>
            <person name="Rho M."/>
            <person name="Rogozin I.B."/>
            <person name="Sakarya O."/>
            <person name="Salamov A."/>
            <person name="Schaack S."/>
            <person name="Shapiro H."/>
            <person name="Shiga Y."/>
            <person name="Skalitzky C."/>
            <person name="Smith Z."/>
            <person name="Souvorov A."/>
            <person name="Sung W."/>
            <person name="Tang Z."/>
            <person name="Tsuchiya D."/>
            <person name="Tu H."/>
            <person name="Vos H."/>
            <person name="Wang M."/>
            <person name="Wolf Y.I."/>
            <person name="Yamagata H."/>
            <person name="Yamada T."/>
            <person name="Ye Y."/>
            <person name="Shaw J.R."/>
            <person name="Andrews J."/>
            <person name="Crease T.J."/>
            <person name="Tang H."/>
            <person name="Lucas S.M."/>
            <person name="Robertson H.M."/>
            <person name="Bork P."/>
            <person name="Koonin E.V."/>
            <person name="Zdobnov E.M."/>
            <person name="Grigoriev I.V."/>
            <person name="Lynch M."/>
            <person name="Boore J.L."/>
        </authorList>
    </citation>
    <scope>NUCLEOTIDE SEQUENCE [LARGE SCALE GENOMIC DNA]</scope>
</reference>
<dbReference type="Pfam" id="PF03810">
    <property type="entry name" value="IBN_N"/>
    <property type="match status" value="1"/>
</dbReference>
<evidence type="ECO:0000313" key="11">
    <source>
        <dbReference type="EMBL" id="EFX74266.1"/>
    </source>
</evidence>
<dbReference type="PANTHER" id="PTHR21452">
    <property type="entry name" value="EXPORTIN-6"/>
    <property type="match status" value="1"/>
</dbReference>
<dbReference type="InterPro" id="IPR013598">
    <property type="entry name" value="Exportin-1/Importin-b-like"/>
</dbReference>
<dbReference type="GO" id="GO:0031267">
    <property type="term" value="F:small GTPase binding"/>
    <property type="evidence" value="ECO:0007669"/>
    <property type="project" value="InterPro"/>
</dbReference>
<comment type="similarity">
    <text evidence="3">Belongs to the exportin family.</text>
</comment>
<dbReference type="AlphaFoldDB" id="E9H216"/>
<organism evidence="11 12">
    <name type="scientific">Daphnia pulex</name>
    <name type="common">Water flea</name>
    <dbReference type="NCBI Taxonomy" id="6669"/>
    <lineage>
        <taxon>Eukaryota</taxon>
        <taxon>Metazoa</taxon>
        <taxon>Ecdysozoa</taxon>
        <taxon>Arthropoda</taxon>
        <taxon>Crustacea</taxon>
        <taxon>Branchiopoda</taxon>
        <taxon>Diplostraca</taxon>
        <taxon>Cladocera</taxon>
        <taxon>Anomopoda</taxon>
        <taxon>Daphniidae</taxon>
        <taxon>Daphnia</taxon>
    </lineage>
</organism>
<keyword evidence="6" id="KW-0653">Protein transport</keyword>
<feature type="domain" description="Exportin-1/Importin-beta-like" evidence="10">
    <location>
        <begin position="217"/>
        <end position="394"/>
    </location>
</feature>
<evidence type="ECO:0008006" key="13">
    <source>
        <dbReference type="Google" id="ProtNLM"/>
    </source>
</evidence>
<dbReference type="Pfam" id="PF08389">
    <property type="entry name" value="Xpo1"/>
    <property type="match status" value="1"/>
</dbReference>
<comment type="subcellular location">
    <subcellularLocation>
        <location evidence="2">Cytoplasm</location>
    </subcellularLocation>
    <subcellularLocation>
        <location evidence="1">Nucleus</location>
    </subcellularLocation>
</comment>
<name>E9H216_DAPPU</name>
<feature type="compositionally biased region" description="Polar residues" evidence="8">
    <location>
        <begin position="338"/>
        <end position="351"/>
    </location>
</feature>
<dbReference type="HOGENOM" id="CLU_004473_0_0_1"/>
<evidence type="ECO:0000256" key="8">
    <source>
        <dbReference type="SAM" id="MobiDB-lite"/>
    </source>
</evidence>
<dbReference type="Proteomes" id="UP000000305">
    <property type="component" value="Unassembled WGS sequence"/>
</dbReference>
<dbReference type="eggNOG" id="KOG2020">
    <property type="taxonomic scope" value="Eukaryota"/>
</dbReference>
<evidence type="ECO:0000256" key="1">
    <source>
        <dbReference type="ARBA" id="ARBA00004123"/>
    </source>
</evidence>
<gene>
    <name evidence="11" type="ORF">DAPPUDRAFT_324545</name>
</gene>
<proteinExistence type="inferred from homology"/>
<keyword evidence="5" id="KW-0963">Cytoplasm</keyword>
<dbReference type="SUPFAM" id="SSF48371">
    <property type="entry name" value="ARM repeat"/>
    <property type="match status" value="1"/>
</dbReference>
<dbReference type="InterPro" id="IPR011989">
    <property type="entry name" value="ARM-like"/>
</dbReference>